<dbReference type="KEGG" id="psn:Pedsa_0901"/>
<reference evidence="4 5" key="1">
    <citation type="journal article" date="2011" name="Stand. Genomic Sci.">
        <title>Complete genome sequence of the gliding, heparinolytic Pedobacter saltans type strain (113).</title>
        <authorList>
            <person name="Liolios K."/>
            <person name="Sikorski J."/>
            <person name="Lu M."/>
            <person name="Nolan M."/>
            <person name="Lapidus A."/>
            <person name="Lucas S."/>
            <person name="Hammon N."/>
            <person name="Deshpande S."/>
            <person name="Cheng J.F."/>
            <person name="Tapia R."/>
            <person name="Han C."/>
            <person name="Goodwin L."/>
            <person name="Pitluck S."/>
            <person name="Huntemann M."/>
            <person name="Ivanova N."/>
            <person name="Pagani I."/>
            <person name="Mavromatis K."/>
            <person name="Ovchinikova G."/>
            <person name="Pati A."/>
            <person name="Chen A."/>
            <person name="Palaniappan K."/>
            <person name="Land M."/>
            <person name="Hauser L."/>
            <person name="Brambilla E.M."/>
            <person name="Kotsyurbenko O."/>
            <person name="Rohde M."/>
            <person name="Tindall B.J."/>
            <person name="Abt B."/>
            <person name="Goker M."/>
            <person name="Detter J.C."/>
            <person name="Woyke T."/>
            <person name="Bristow J."/>
            <person name="Eisen J.A."/>
            <person name="Markowitz V."/>
            <person name="Hugenholtz P."/>
            <person name="Klenk H.P."/>
            <person name="Kyrpides N.C."/>
        </authorList>
    </citation>
    <scope>NUCLEOTIDE SEQUENCE [LARGE SCALE GENOMIC DNA]</scope>
    <source>
        <strain evidence="5">ATCC 51119 / DSM 12145 / JCM 21818 / LMG 10337 / NBRC 100064 / NCIMB 13643</strain>
    </source>
</reference>
<organism evidence="4 5">
    <name type="scientific">Pseudopedobacter saltans (strain ATCC 51119 / DSM 12145 / JCM 21818 / CCUG 39354 / LMG 10337 / NBRC 100064 / NCIMB 13643)</name>
    <name type="common">Pedobacter saltans</name>
    <dbReference type="NCBI Taxonomy" id="762903"/>
    <lineage>
        <taxon>Bacteria</taxon>
        <taxon>Pseudomonadati</taxon>
        <taxon>Bacteroidota</taxon>
        <taxon>Sphingobacteriia</taxon>
        <taxon>Sphingobacteriales</taxon>
        <taxon>Sphingobacteriaceae</taxon>
        <taxon>Pseudopedobacter</taxon>
    </lineage>
</organism>
<dbReference type="Proteomes" id="UP000000310">
    <property type="component" value="Chromosome"/>
</dbReference>
<proteinExistence type="predicted"/>
<dbReference type="STRING" id="762903.Pedsa_0901"/>
<dbReference type="Pfam" id="PF08308">
    <property type="entry name" value="PEGA"/>
    <property type="match status" value="1"/>
</dbReference>
<feature type="signal peptide" evidence="2">
    <location>
        <begin position="1"/>
        <end position="20"/>
    </location>
</feature>
<dbReference type="HOGENOM" id="CLU_124448_1_0_10"/>
<name>F0SA96_PSESL</name>
<evidence type="ECO:0000313" key="4">
    <source>
        <dbReference type="EMBL" id="ADY51473.1"/>
    </source>
</evidence>
<dbReference type="eggNOG" id="ENOG5032RN3">
    <property type="taxonomic scope" value="Bacteria"/>
</dbReference>
<feature type="domain" description="PEGA" evidence="3">
    <location>
        <begin position="28"/>
        <end position="60"/>
    </location>
</feature>
<dbReference type="InterPro" id="IPR013229">
    <property type="entry name" value="PEGA"/>
</dbReference>
<feature type="chain" id="PRO_5003260262" description="PEGA domain-containing protein" evidence="2">
    <location>
        <begin position="21"/>
        <end position="131"/>
    </location>
</feature>
<gene>
    <name evidence="4" type="ordered locus">Pedsa_0901</name>
</gene>
<evidence type="ECO:0000256" key="1">
    <source>
        <dbReference type="SAM" id="Phobius"/>
    </source>
</evidence>
<evidence type="ECO:0000313" key="5">
    <source>
        <dbReference type="Proteomes" id="UP000000310"/>
    </source>
</evidence>
<keyword evidence="1" id="KW-1133">Transmembrane helix</keyword>
<dbReference type="EMBL" id="CP002545">
    <property type="protein sequence ID" value="ADY51473.1"/>
    <property type="molecule type" value="Genomic_DNA"/>
</dbReference>
<evidence type="ECO:0000259" key="3">
    <source>
        <dbReference type="Pfam" id="PF08308"/>
    </source>
</evidence>
<sequence length="131" mass="14211">MNKPLLVAAICGTLFLQSCASILHGSKSELSIKGTPEKAEIYVNGNFMGEAPNTIKVRNTEFKNGNSLVVKSNGQEQTFTLKRRVMAGYLIADIILGGFIFTGIDFLTGAIYKGSPEEINYKMNSDVSANK</sequence>
<dbReference type="AlphaFoldDB" id="F0SA96"/>
<protein>
    <recommendedName>
        <fullName evidence="3">PEGA domain-containing protein</fullName>
    </recommendedName>
</protein>
<accession>F0SA96</accession>
<evidence type="ECO:0000256" key="2">
    <source>
        <dbReference type="SAM" id="SignalP"/>
    </source>
</evidence>
<dbReference type="OrthoDB" id="1524740at2"/>
<keyword evidence="5" id="KW-1185">Reference proteome</keyword>
<keyword evidence="1" id="KW-0812">Transmembrane</keyword>
<dbReference type="PROSITE" id="PS51257">
    <property type="entry name" value="PROKAR_LIPOPROTEIN"/>
    <property type="match status" value="1"/>
</dbReference>
<reference evidence="5" key="2">
    <citation type="submission" date="2011-02" db="EMBL/GenBank/DDBJ databases">
        <title>The complete genome of Pedobacter saltans DSM 12145.</title>
        <authorList>
            <consortium name="US DOE Joint Genome Institute (JGI-PGF)"/>
            <person name="Lucas S."/>
            <person name="Copeland A."/>
            <person name="Lapidus A."/>
            <person name="Bruce D."/>
            <person name="Goodwin L."/>
            <person name="Pitluck S."/>
            <person name="Kyrpides N."/>
            <person name="Mavromatis K."/>
            <person name="Pagani I."/>
            <person name="Ivanova N."/>
            <person name="Ovchinnikova G."/>
            <person name="Lu M."/>
            <person name="Detter J.C."/>
            <person name="Han C."/>
            <person name="Land M."/>
            <person name="Hauser L."/>
            <person name="Markowitz V."/>
            <person name="Cheng J.-F."/>
            <person name="Hugenholtz P."/>
            <person name="Woyke T."/>
            <person name="Wu D."/>
            <person name="Tindall B."/>
            <person name="Pomrenke H.G."/>
            <person name="Brambilla E."/>
            <person name="Klenk H.-P."/>
            <person name="Eisen J.A."/>
        </authorList>
    </citation>
    <scope>NUCLEOTIDE SEQUENCE [LARGE SCALE GENOMIC DNA]</scope>
    <source>
        <strain evidence="5">ATCC 51119 / DSM 12145 / JCM 21818 / LMG 10337 / NBRC 100064 / NCIMB 13643</strain>
    </source>
</reference>
<keyword evidence="2" id="KW-0732">Signal</keyword>
<keyword evidence="1" id="KW-0472">Membrane</keyword>
<dbReference type="RefSeq" id="WP_013631973.1">
    <property type="nucleotide sequence ID" value="NC_015177.1"/>
</dbReference>
<feature type="transmembrane region" description="Helical" evidence="1">
    <location>
        <begin position="89"/>
        <end position="112"/>
    </location>
</feature>